<evidence type="ECO:0000313" key="2">
    <source>
        <dbReference type="EMBL" id="MBN3545453.1"/>
    </source>
</evidence>
<name>A0ABS2ZB73_9BACL</name>
<dbReference type="RefSeq" id="WP_188402334.1">
    <property type="nucleotide sequence ID" value="NZ_BMCE01000002.1"/>
</dbReference>
<dbReference type="EMBL" id="JAFHKS010000043">
    <property type="protein sequence ID" value="MBN3545453.1"/>
    <property type="molecule type" value="Genomic_DNA"/>
</dbReference>
<evidence type="ECO:0000313" key="3">
    <source>
        <dbReference type="Proteomes" id="UP001319060"/>
    </source>
</evidence>
<organism evidence="2 3">
    <name type="scientific">Fictibacillus barbaricus</name>
    <dbReference type="NCBI Taxonomy" id="182136"/>
    <lineage>
        <taxon>Bacteria</taxon>
        <taxon>Bacillati</taxon>
        <taxon>Bacillota</taxon>
        <taxon>Bacilli</taxon>
        <taxon>Bacillales</taxon>
        <taxon>Fictibacillaceae</taxon>
        <taxon>Fictibacillus</taxon>
    </lineage>
</organism>
<keyword evidence="3" id="KW-1185">Reference proteome</keyword>
<gene>
    <name evidence="2" type="ORF">JYA64_09110</name>
</gene>
<feature type="compositionally biased region" description="Polar residues" evidence="1">
    <location>
        <begin position="9"/>
        <end position="20"/>
    </location>
</feature>
<sequence>MKHKKNDRINTVSHDNPNTRQNKEEILYVTFQDMELDTNVNEDPIREGLLDESMDSFLESKGKQ</sequence>
<reference evidence="2 3" key="1">
    <citation type="submission" date="2021-01" db="EMBL/GenBank/DDBJ databases">
        <title>Genome Sequencing of Type Strains.</title>
        <authorList>
            <person name="Lemaire J.F."/>
            <person name="Inderbitzin P."/>
            <person name="Collins S.B."/>
            <person name="Wespe N."/>
            <person name="Knight-Connoni V."/>
        </authorList>
    </citation>
    <scope>NUCLEOTIDE SEQUENCE [LARGE SCALE GENOMIC DNA]</scope>
    <source>
        <strain evidence="2 3">DSM 14730</strain>
    </source>
</reference>
<comment type="caution">
    <text evidence="2">The sequence shown here is derived from an EMBL/GenBank/DDBJ whole genome shotgun (WGS) entry which is preliminary data.</text>
</comment>
<proteinExistence type="predicted"/>
<protein>
    <submittedName>
        <fullName evidence="2">Uncharacterized protein</fullName>
    </submittedName>
</protein>
<feature type="region of interest" description="Disordered" evidence="1">
    <location>
        <begin position="1"/>
        <end position="21"/>
    </location>
</feature>
<accession>A0ABS2ZB73</accession>
<evidence type="ECO:0000256" key="1">
    <source>
        <dbReference type="SAM" id="MobiDB-lite"/>
    </source>
</evidence>
<dbReference type="Proteomes" id="UP001319060">
    <property type="component" value="Unassembled WGS sequence"/>
</dbReference>